<gene>
    <name evidence="1" type="ORF">EVAR_98978_1</name>
</gene>
<comment type="caution">
    <text evidence="1">The sequence shown here is derived from an EMBL/GenBank/DDBJ whole genome shotgun (WGS) entry which is preliminary data.</text>
</comment>
<sequence length="223" mass="23969">MRTLQSRSLTNTSTWDRPSDYTHLTPIMRAHEGLSMTGLTWENYRESCLREHVTLSVSHVVTSVVIALFNSLRPAPGHRGGLRSQAAQPEMTVGQYAPATICINFSTRSSRTSPSPNFVLRITKGQEGSKVSRDAAAEEHDYGAAEAAGRAGGRQGGQISIIGRDDVIRAAGRAGRAGGRPRSHLRIVGTQPPLSALSGALSTIKCILIFRCRCGRTAATICE</sequence>
<reference evidence="1 2" key="1">
    <citation type="journal article" date="2019" name="Commun. Biol.">
        <title>The bagworm genome reveals a unique fibroin gene that provides high tensile strength.</title>
        <authorList>
            <person name="Kono N."/>
            <person name="Nakamura H."/>
            <person name="Ohtoshi R."/>
            <person name="Tomita M."/>
            <person name="Numata K."/>
            <person name="Arakawa K."/>
        </authorList>
    </citation>
    <scope>NUCLEOTIDE SEQUENCE [LARGE SCALE GENOMIC DNA]</scope>
</reference>
<dbReference type="Proteomes" id="UP000299102">
    <property type="component" value="Unassembled WGS sequence"/>
</dbReference>
<proteinExistence type="predicted"/>
<evidence type="ECO:0000313" key="1">
    <source>
        <dbReference type="EMBL" id="GBP77525.1"/>
    </source>
</evidence>
<accession>A0A4C1YT80</accession>
<protein>
    <submittedName>
        <fullName evidence="1">Uncharacterized protein</fullName>
    </submittedName>
</protein>
<organism evidence="1 2">
    <name type="scientific">Eumeta variegata</name>
    <name type="common">Bagworm moth</name>
    <name type="synonym">Eumeta japonica</name>
    <dbReference type="NCBI Taxonomy" id="151549"/>
    <lineage>
        <taxon>Eukaryota</taxon>
        <taxon>Metazoa</taxon>
        <taxon>Ecdysozoa</taxon>
        <taxon>Arthropoda</taxon>
        <taxon>Hexapoda</taxon>
        <taxon>Insecta</taxon>
        <taxon>Pterygota</taxon>
        <taxon>Neoptera</taxon>
        <taxon>Endopterygota</taxon>
        <taxon>Lepidoptera</taxon>
        <taxon>Glossata</taxon>
        <taxon>Ditrysia</taxon>
        <taxon>Tineoidea</taxon>
        <taxon>Psychidae</taxon>
        <taxon>Oiketicinae</taxon>
        <taxon>Eumeta</taxon>
    </lineage>
</organism>
<keyword evidence="2" id="KW-1185">Reference proteome</keyword>
<dbReference type="AlphaFoldDB" id="A0A4C1YT80"/>
<evidence type="ECO:0000313" key="2">
    <source>
        <dbReference type="Proteomes" id="UP000299102"/>
    </source>
</evidence>
<name>A0A4C1YT80_EUMVA</name>
<dbReference type="EMBL" id="BGZK01001334">
    <property type="protein sequence ID" value="GBP77525.1"/>
    <property type="molecule type" value="Genomic_DNA"/>
</dbReference>